<keyword evidence="3" id="KW-0804">Transcription</keyword>
<dbReference type="SMART" id="SM00342">
    <property type="entry name" value="HTH_ARAC"/>
    <property type="match status" value="1"/>
</dbReference>
<dbReference type="InterPro" id="IPR037923">
    <property type="entry name" value="HTH-like"/>
</dbReference>
<gene>
    <name evidence="5" type="primary">araC_2</name>
    <name evidence="5" type="ORF">L21SP4_02335</name>
</gene>
<evidence type="ECO:0000256" key="3">
    <source>
        <dbReference type="ARBA" id="ARBA00023163"/>
    </source>
</evidence>
<dbReference type="SUPFAM" id="SSF46689">
    <property type="entry name" value="Homeodomain-like"/>
    <property type="match status" value="2"/>
</dbReference>
<protein>
    <submittedName>
        <fullName evidence="5">AraC family transcriptional regulator</fullName>
    </submittedName>
</protein>
<keyword evidence="1" id="KW-0805">Transcription regulation</keyword>
<dbReference type="InterPro" id="IPR050204">
    <property type="entry name" value="AraC_XylS_family_regulators"/>
</dbReference>
<keyword evidence="2" id="KW-0238">DNA-binding</keyword>
<reference evidence="6" key="1">
    <citation type="submission" date="2015-02" db="EMBL/GenBank/DDBJ databases">
        <title>Description and complete genome sequence of the first cultured representative of the subdivision 5 of the Verrucomicrobia phylum.</title>
        <authorList>
            <person name="Spring S."/>
            <person name="Bunk B."/>
            <person name="Sproer C."/>
            <person name="Klenk H.-P."/>
        </authorList>
    </citation>
    <scope>NUCLEOTIDE SEQUENCE [LARGE SCALE GENOMIC DNA]</scope>
    <source>
        <strain evidence="6">L21-Fru-AB</strain>
    </source>
</reference>
<evidence type="ECO:0000313" key="5">
    <source>
        <dbReference type="EMBL" id="AKJ65561.1"/>
    </source>
</evidence>
<dbReference type="PRINTS" id="PR00032">
    <property type="entry name" value="HTHARAC"/>
</dbReference>
<dbReference type="Pfam" id="PF02311">
    <property type="entry name" value="AraC_binding"/>
    <property type="match status" value="1"/>
</dbReference>
<dbReference type="GO" id="GO:0003700">
    <property type="term" value="F:DNA-binding transcription factor activity"/>
    <property type="evidence" value="ECO:0007669"/>
    <property type="project" value="InterPro"/>
</dbReference>
<dbReference type="InterPro" id="IPR003313">
    <property type="entry name" value="AraC-bd"/>
</dbReference>
<dbReference type="InterPro" id="IPR020449">
    <property type="entry name" value="Tscrpt_reg_AraC-type_HTH"/>
</dbReference>
<dbReference type="PANTHER" id="PTHR46796">
    <property type="entry name" value="HTH-TYPE TRANSCRIPTIONAL ACTIVATOR RHAS-RELATED"/>
    <property type="match status" value="1"/>
</dbReference>
<evidence type="ECO:0000259" key="4">
    <source>
        <dbReference type="PROSITE" id="PS01124"/>
    </source>
</evidence>
<dbReference type="InterPro" id="IPR014710">
    <property type="entry name" value="RmlC-like_jellyroll"/>
</dbReference>
<dbReference type="STRING" id="1307763.L21SP4_02335"/>
<evidence type="ECO:0000313" key="6">
    <source>
        <dbReference type="Proteomes" id="UP000035268"/>
    </source>
</evidence>
<dbReference type="PROSITE" id="PS01124">
    <property type="entry name" value="HTH_ARAC_FAMILY_2"/>
    <property type="match status" value="1"/>
</dbReference>
<reference evidence="5 6" key="2">
    <citation type="journal article" date="2016" name="ISME J.">
        <title>Characterization of the first cultured representative of Verrucomicrobia subdivision 5 indicates the proposal of a novel phylum.</title>
        <authorList>
            <person name="Spring S."/>
            <person name="Bunk B."/>
            <person name="Sproer C."/>
            <person name="Schumann P."/>
            <person name="Rohde M."/>
            <person name="Tindall B.J."/>
            <person name="Klenk H.P."/>
        </authorList>
    </citation>
    <scope>NUCLEOTIDE SEQUENCE [LARGE SCALE GENOMIC DNA]</scope>
    <source>
        <strain evidence="5 6">L21-Fru-AB</strain>
    </source>
</reference>
<dbReference type="AlphaFoldDB" id="A0A0G3EGG5"/>
<feature type="domain" description="HTH araC/xylS-type" evidence="4">
    <location>
        <begin position="195"/>
        <end position="292"/>
    </location>
</feature>
<dbReference type="GO" id="GO:0043565">
    <property type="term" value="F:sequence-specific DNA binding"/>
    <property type="evidence" value="ECO:0007669"/>
    <property type="project" value="InterPro"/>
</dbReference>
<organism evidence="5 6">
    <name type="scientific">Kiritimatiella glycovorans</name>
    <dbReference type="NCBI Taxonomy" id="1307763"/>
    <lineage>
        <taxon>Bacteria</taxon>
        <taxon>Pseudomonadati</taxon>
        <taxon>Kiritimatiellota</taxon>
        <taxon>Kiritimatiellia</taxon>
        <taxon>Kiritimatiellales</taxon>
        <taxon>Kiritimatiellaceae</taxon>
        <taxon>Kiritimatiella</taxon>
    </lineage>
</organism>
<dbReference type="SUPFAM" id="SSF51215">
    <property type="entry name" value="Regulatory protein AraC"/>
    <property type="match status" value="1"/>
</dbReference>
<evidence type="ECO:0000256" key="2">
    <source>
        <dbReference type="ARBA" id="ARBA00023125"/>
    </source>
</evidence>
<dbReference type="EMBL" id="CP010904">
    <property type="protein sequence ID" value="AKJ65561.1"/>
    <property type="molecule type" value="Genomic_DNA"/>
</dbReference>
<dbReference type="Proteomes" id="UP000035268">
    <property type="component" value="Chromosome"/>
</dbReference>
<dbReference type="RefSeq" id="WP_052882774.1">
    <property type="nucleotide sequence ID" value="NZ_CP010904.1"/>
</dbReference>
<dbReference type="Pfam" id="PF12833">
    <property type="entry name" value="HTH_18"/>
    <property type="match status" value="1"/>
</dbReference>
<dbReference type="InterPro" id="IPR018060">
    <property type="entry name" value="HTH_AraC"/>
</dbReference>
<evidence type="ECO:0000256" key="1">
    <source>
        <dbReference type="ARBA" id="ARBA00023015"/>
    </source>
</evidence>
<dbReference type="PANTHER" id="PTHR46796:SF12">
    <property type="entry name" value="HTH-TYPE DNA-BINDING TRANSCRIPTIONAL ACTIVATOR EUTR"/>
    <property type="match status" value="1"/>
</dbReference>
<proteinExistence type="predicted"/>
<dbReference type="KEGG" id="vbl:L21SP4_02335"/>
<dbReference type="OrthoDB" id="9782911at2"/>
<name>A0A0G3EGG5_9BACT</name>
<dbReference type="Gene3D" id="2.60.120.10">
    <property type="entry name" value="Jelly Rolls"/>
    <property type="match status" value="1"/>
</dbReference>
<sequence>MPDRNKSWFCYLPVTPEAQDWGLYVLDAGYTLIPPHTPYPPHQHPEDHHFRWELGRTLDSYTLVYITRGGGVFDSVRGGEQRISAGDLFILFPGEWHRYRPDAETGWDEHWVEFDGEQARRIMSHTGFTPRKPVIQVGEDDELLRLFLEIAEATETQPYGFEHVIAAKTSQIVACALADLRRGEFADRENEKLIRRARAYLIEHMDTPVDYRELACMLGLSYSAFRRLFKQFTGLPPGRYQRALRIRRAGDMLRRTRLPIGEIAERLGFESIYYFSRVFKKETGRAPSECRE</sequence>
<dbReference type="InterPro" id="IPR009057">
    <property type="entry name" value="Homeodomain-like_sf"/>
</dbReference>
<keyword evidence="6" id="KW-1185">Reference proteome</keyword>
<dbReference type="Gene3D" id="1.10.10.60">
    <property type="entry name" value="Homeodomain-like"/>
    <property type="match status" value="2"/>
</dbReference>
<accession>A0A0G3EGG5</accession>